<comment type="caution">
    <text evidence="1">The sequence shown here is derived from an EMBL/GenBank/DDBJ whole genome shotgun (WGS) entry which is preliminary data.</text>
</comment>
<feature type="non-terminal residue" evidence="1">
    <location>
        <position position="46"/>
    </location>
</feature>
<protein>
    <submittedName>
        <fullName evidence="1">Uncharacterized protein</fullName>
    </submittedName>
</protein>
<sequence length="46" mass="5238">MTIGSGMNKRPIICYYISVTLVEQGFEEHIVKFSSGVVLLRCNTFR</sequence>
<accession>A0ABQ8CKP1</accession>
<proteinExistence type="predicted"/>
<evidence type="ECO:0000313" key="1">
    <source>
        <dbReference type="EMBL" id="KAH0917422.1"/>
    </source>
</evidence>
<dbReference type="EMBL" id="JAGKQM010000007">
    <property type="protein sequence ID" value="KAH0917422.1"/>
    <property type="molecule type" value="Genomic_DNA"/>
</dbReference>
<dbReference type="Proteomes" id="UP000824890">
    <property type="component" value="Unassembled WGS sequence"/>
</dbReference>
<keyword evidence="2" id="KW-1185">Reference proteome</keyword>
<reference evidence="1 2" key="1">
    <citation type="submission" date="2021-05" db="EMBL/GenBank/DDBJ databases">
        <title>Genome Assembly of Synthetic Allotetraploid Brassica napus Reveals Homoeologous Exchanges between Subgenomes.</title>
        <authorList>
            <person name="Davis J.T."/>
        </authorList>
    </citation>
    <scope>NUCLEOTIDE SEQUENCE [LARGE SCALE GENOMIC DNA]</scope>
    <source>
        <strain evidence="2">cv. Da-Ae</strain>
        <tissue evidence="1">Seedling</tissue>
    </source>
</reference>
<gene>
    <name evidence="1" type="ORF">HID58_025082</name>
</gene>
<evidence type="ECO:0000313" key="2">
    <source>
        <dbReference type="Proteomes" id="UP000824890"/>
    </source>
</evidence>
<name>A0ABQ8CKP1_BRANA</name>
<organism evidence="1 2">
    <name type="scientific">Brassica napus</name>
    <name type="common">Rape</name>
    <dbReference type="NCBI Taxonomy" id="3708"/>
    <lineage>
        <taxon>Eukaryota</taxon>
        <taxon>Viridiplantae</taxon>
        <taxon>Streptophyta</taxon>
        <taxon>Embryophyta</taxon>
        <taxon>Tracheophyta</taxon>
        <taxon>Spermatophyta</taxon>
        <taxon>Magnoliopsida</taxon>
        <taxon>eudicotyledons</taxon>
        <taxon>Gunneridae</taxon>
        <taxon>Pentapetalae</taxon>
        <taxon>rosids</taxon>
        <taxon>malvids</taxon>
        <taxon>Brassicales</taxon>
        <taxon>Brassicaceae</taxon>
        <taxon>Brassiceae</taxon>
        <taxon>Brassica</taxon>
    </lineage>
</organism>